<feature type="compositionally biased region" description="Acidic residues" evidence="1">
    <location>
        <begin position="34"/>
        <end position="43"/>
    </location>
</feature>
<protein>
    <submittedName>
        <fullName evidence="2">Uncharacterized protein</fullName>
    </submittedName>
</protein>
<feature type="compositionally biased region" description="Low complexity" evidence="1">
    <location>
        <begin position="10"/>
        <end position="23"/>
    </location>
</feature>
<evidence type="ECO:0000256" key="1">
    <source>
        <dbReference type="SAM" id="MobiDB-lite"/>
    </source>
</evidence>
<accession>A0A426YD94</accession>
<proteinExistence type="predicted"/>
<organism evidence="2 3">
    <name type="scientific">Ensete ventricosum</name>
    <name type="common">Abyssinian banana</name>
    <name type="synonym">Musa ensete</name>
    <dbReference type="NCBI Taxonomy" id="4639"/>
    <lineage>
        <taxon>Eukaryota</taxon>
        <taxon>Viridiplantae</taxon>
        <taxon>Streptophyta</taxon>
        <taxon>Embryophyta</taxon>
        <taxon>Tracheophyta</taxon>
        <taxon>Spermatophyta</taxon>
        <taxon>Magnoliopsida</taxon>
        <taxon>Liliopsida</taxon>
        <taxon>Zingiberales</taxon>
        <taxon>Musaceae</taxon>
        <taxon>Ensete</taxon>
    </lineage>
</organism>
<gene>
    <name evidence="2" type="ORF">B296_00021317</name>
</gene>
<name>A0A426YD94_ENSVE</name>
<feature type="compositionally biased region" description="Basic and acidic residues" evidence="1">
    <location>
        <begin position="51"/>
        <end position="100"/>
    </location>
</feature>
<dbReference type="EMBL" id="AMZH03013176">
    <property type="protein sequence ID" value="RRT49698.1"/>
    <property type="molecule type" value="Genomic_DNA"/>
</dbReference>
<comment type="caution">
    <text evidence="2">The sequence shown here is derived from an EMBL/GenBank/DDBJ whole genome shotgun (WGS) entry which is preliminary data.</text>
</comment>
<sequence length="114" mass="12182">MPSLAKLIPKAGSGSSGGTSSAGKKARTTRGELAEEEEEEEEGCWSPGWLSREREQAMVEKVRTTGGELSREEAKEEGEGGCQDRGRLDKKREGAHDAGKEMIMGGGGERKSKS</sequence>
<dbReference type="Proteomes" id="UP000287651">
    <property type="component" value="Unassembled WGS sequence"/>
</dbReference>
<reference evidence="2 3" key="1">
    <citation type="journal article" date="2014" name="Agronomy (Basel)">
        <title>A Draft Genome Sequence for Ensete ventricosum, the Drought-Tolerant Tree Against Hunger.</title>
        <authorList>
            <person name="Harrison J."/>
            <person name="Moore K.A."/>
            <person name="Paszkiewicz K."/>
            <person name="Jones T."/>
            <person name="Grant M."/>
            <person name="Ambacheew D."/>
            <person name="Muzemil S."/>
            <person name="Studholme D.J."/>
        </authorList>
    </citation>
    <scope>NUCLEOTIDE SEQUENCE [LARGE SCALE GENOMIC DNA]</scope>
</reference>
<evidence type="ECO:0000313" key="3">
    <source>
        <dbReference type="Proteomes" id="UP000287651"/>
    </source>
</evidence>
<dbReference type="AlphaFoldDB" id="A0A426YD94"/>
<feature type="region of interest" description="Disordered" evidence="1">
    <location>
        <begin position="1"/>
        <end position="114"/>
    </location>
</feature>
<evidence type="ECO:0000313" key="2">
    <source>
        <dbReference type="EMBL" id="RRT49698.1"/>
    </source>
</evidence>